<reference evidence="3" key="1">
    <citation type="submission" date="2023-02" db="EMBL/GenBank/DDBJ databases">
        <title>Colletotrichum kahawae CIFC_Que2 genome sequencing and assembly.</title>
        <authorList>
            <person name="Baroncelli R."/>
        </authorList>
    </citation>
    <scope>NUCLEOTIDE SEQUENCE</scope>
    <source>
        <strain evidence="3">CIFC_Que2</strain>
    </source>
</reference>
<gene>
    <name evidence="3" type="ORF">CKAH01_09706</name>
</gene>
<feature type="transmembrane region" description="Helical" evidence="2">
    <location>
        <begin position="57"/>
        <end position="82"/>
    </location>
</feature>
<feature type="compositionally biased region" description="Low complexity" evidence="1">
    <location>
        <begin position="1"/>
        <end position="11"/>
    </location>
</feature>
<evidence type="ECO:0000313" key="4">
    <source>
        <dbReference type="Proteomes" id="UP001281614"/>
    </source>
</evidence>
<keyword evidence="4" id="KW-1185">Reference proteome</keyword>
<keyword evidence="2" id="KW-0472">Membrane</keyword>
<comment type="caution">
    <text evidence="3">The sequence shown here is derived from an EMBL/GenBank/DDBJ whole genome shotgun (WGS) entry which is preliminary data.</text>
</comment>
<keyword evidence="2" id="KW-1133">Transmembrane helix</keyword>
<protein>
    <submittedName>
        <fullName evidence="3">Uncharacterized protein</fullName>
    </submittedName>
</protein>
<dbReference type="AlphaFoldDB" id="A0AAE0CYN4"/>
<keyword evidence="2" id="KW-0812">Transmembrane</keyword>
<feature type="region of interest" description="Disordered" evidence="1">
    <location>
        <begin position="1"/>
        <end position="45"/>
    </location>
</feature>
<evidence type="ECO:0000256" key="1">
    <source>
        <dbReference type="SAM" id="MobiDB-lite"/>
    </source>
</evidence>
<accession>A0AAE0CYN4</accession>
<name>A0AAE0CYN4_COLKA</name>
<organism evidence="3 4">
    <name type="scientific">Colletotrichum kahawae</name>
    <name type="common">Coffee berry disease fungus</name>
    <dbReference type="NCBI Taxonomy" id="34407"/>
    <lineage>
        <taxon>Eukaryota</taxon>
        <taxon>Fungi</taxon>
        <taxon>Dikarya</taxon>
        <taxon>Ascomycota</taxon>
        <taxon>Pezizomycotina</taxon>
        <taxon>Sordariomycetes</taxon>
        <taxon>Hypocreomycetidae</taxon>
        <taxon>Glomerellales</taxon>
        <taxon>Glomerellaceae</taxon>
        <taxon>Colletotrichum</taxon>
        <taxon>Colletotrichum gloeosporioides species complex</taxon>
    </lineage>
</organism>
<sequence length="116" mass="12492">MSSTSTSTSTPSPRPRPPVSATPASPICVHSSPGGSFDGRPASTPLRSRELSRRWSYAFSAWLPACPNLGLFAGLFSIPFSLGQRFTTGLPYSPPPVPQHGDNQELGRKIWLRQAL</sequence>
<evidence type="ECO:0000313" key="3">
    <source>
        <dbReference type="EMBL" id="KAK2730184.1"/>
    </source>
</evidence>
<evidence type="ECO:0000256" key="2">
    <source>
        <dbReference type="SAM" id="Phobius"/>
    </source>
</evidence>
<proteinExistence type="predicted"/>
<dbReference type="Proteomes" id="UP001281614">
    <property type="component" value="Unassembled WGS sequence"/>
</dbReference>
<dbReference type="EMBL" id="VYYT01000699">
    <property type="protein sequence ID" value="KAK2730184.1"/>
    <property type="molecule type" value="Genomic_DNA"/>
</dbReference>